<keyword evidence="2" id="KW-1185">Reference proteome</keyword>
<name>A0A1Z4JTB4_LEPBY</name>
<organism evidence="1 2">
    <name type="scientific">Leptolyngbya boryana NIES-2135</name>
    <dbReference type="NCBI Taxonomy" id="1973484"/>
    <lineage>
        <taxon>Bacteria</taxon>
        <taxon>Bacillati</taxon>
        <taxon>Cyanobacteriota</taxon>
        <taxon>Cyanophyceae</taxon>
        <taxon>Leptolyngbyales</taxon>
        <taxon>Leptolyngbyaceae</taxon>
        <taxon>Leptolyngbya group</taxon>
        <taxon>Leptolyngbya</taxon>
    </lineage>
</organism>
<dbReference type="EMBL" id="AP018205">
    <property type="protein sequence ID" value="BAY59937.1"/>
    <property type="molecule type" value="Genomic_DNA"/>
</dbReference>
<gene>
    <name evidence="1" type="ORF">NIES2135_68140</name>
</gene>
<evidence type="ECO:0000313" key="1">
    <source>
        <dbReference type="EMBL" id="BAY59937.1"/>
    </source>
</evidence>
<proteinExistence type="predicted"/>
<geneLocation type="plasmid" evidence="1">
    <name>plasmid2</name>
</geneLocation>
<dbReference type="AlphaFoldDB" id="A0A1Z4JTB4"/>
<sequence length="66" mass="7542">MLATTMTGKLIGEGNWRGHRFWVYQQAASYSVYIDSLEQCAGVFEELSEAIYYIEIFIAVLDARQS</sequence>
<reference evidence="1 2" key="1">
    <citation type="submission" date="2017-06" db="EMBL/GenBank/DDBJ databases">
        <title>Genome sequencing of cyanobaciteial culture collection at National Institute for Environmental Studies (NIES).</title>
        <authorList>
            <person name="Hirose Y."/>
            <person name="Shimura Y."/>
            <person name="Fujisawa T."/>
            <person name="Nakamura Y."/>
            <person name="Kawachi M."/>
        </authorList>
    </citation>
    <scope>NUCLEOTIDE SEQUENCE [LARGE SCALE GENOMIC DNA]</scope>
    <source>
        <strain evidence="1 2">NIES-2135</strain>
        <plasmid evidence="2">Plasmid Plasmid2 dna</plasmid>
    </source>
</reference>
<dbReference type="Proteomes" id="UP000217895">
    <property type="component" value="Plasmid Plasmid2 dna"/>
</dbReference>
<accession>A0A1Z4JTB4</accession>
<protein>
    <submittedName>
        <fullName evidence="1">Uncharacterized protein</fullName>
    </submittedName>
</protein>
<keyword evidence="1" id="KW-0614">Plasmid</keyword>
<evidence type="ECO:0000313" key="2">
    <source>
        <dbReference type="Proteomes" id="UP000217895"/>
    </source>
</evidence>